<keyword evidence="5" id="KW-0175">Coiled coil</keyword>
<evidence type="ECO:0000256" key="9">
    <source>
        <dbReference type="ARBA" id="ARBA00054688"/>
    </source>
</evidence>
<keyword evidence="3 11" id="KW-0547">Nucleotide-binding</keyword>
<reference evidence="14" key="2">
    <citation type="submission" date="2021-01" db="UniProtKB">
        <authorList>
            <consortium name="EnsemblMetazoa"/>
        </authorList>
    </citation>
    <scope>IDENTIFICATION</scope>
</reference>
<dbReference type="Pfam" id="PF12423">
    <property type="entry name" value="KIF1B"/>
    <property type="match status" value="1"/>
</dbReference>
<dbReference type="GO" id="GO:0005874">
    <property type="term" value="C:microtubule"/>
    <property type="evidence" value="ECO:0000318"/>
    <property type="project" value="GO_Central"/>
</dbReference>
<comment type="similarity">
    <text evidence="11">Belongs to the TRAFAC class myosin-kinesin ATPase superfamily. Kinesin family.</text>
</comment>
<keyword evidence="6" id="KW-0496">Mitochondrion</keyword>
<evidence type="ECO:0000256" key="7">
    <source>
        <dbReference type="ARBA" id="ARBA00023136"/>
    </source>
</evidence>
<dbReference type="FunFam" id="2.60.200.20:FF:000034">
    <property type="entry name" value="kinesin-like protein KIF28P"/>
    <property type="match status" value="1"/>
</dbReference>
<evidence type="ECO:0000256" key="10">
    <source>
        <dbReference type="ARBA" id="ARBA00079247"/>
    </source>
</evidence>
<evidence type="ECO:0000256" key="5">
    <source>
        <dbReference type="ARBA" id="ARBA00023054"/>
    </source>
</evidence>
<accession>A0A7M7MX75</accession>
<feature type="compositionally biased region" description="Gly residues" evidence="12">
    <location>
        <begin position="976"/>
        <end position="988"/>
    </location>
</feature>
<dbReference type="GeneID" id="580798"/>
<evidence type="ECO:0000256" key="3">
    <source>
        <dbReference type="ARBA" id="ARBA00022741"/>
    </source>
</evidence>
<dbReference type="InterPro" id="IPR008984">
    <property type="entry name" value="SMAD_FHA_dom_sf"/>
</dbReference>
<dbReference type="OrthoDB" id="3176171at2759"/>
<dbReference type="GO" id="GO:0003777">
    <property type="term" value="F:microtubule motor activity"/>
    <property type="evidence" value="ECO:0000318"/>
    <property type="project" value="GO_Central"/>
</dbReference>
<dbReference type="EnsemblMetazoa" id="XM_030972058">
    <property type="protein sequence ID" value="XP_030827918"/>
    <property type="gene ID" value="LOC580798"/>
</dbReference>
<evidence type="ECO:0000313" key="14">
    <source>
        <dbReference type="EnsemblMetazoa" id="XP_030827918"/>
    </source>
</evidence>
<feature type="binding site" evidence="11">
    <location>
        <begin position="108"/>
        <end position="115"/>
    </location>
    <ligand>
        <name>ATP</name>
        <dbReference type="ChEBI" id="CHEBI:30616"/>
    </ligand>
</feature>
<dbReference type="Proteomes" id="UP000007110">
    <property type="component" value="Unassembled WGS sequence"/>
</dbReference>
<proteinExistence type="inferred from homology"/>
<evidence type="ECO:0000256" key="1">
    <source>
        <dbReference type="ARBA" id="ARBA00004318"/>
    </source>
</evidence>
<dbReference type="RefSeq" id="XP_030827918.1">
    <property type="nucleotide sequence ID" value="XM_030972058.1"/>
</dbReference>
<evidence type="ECO:0000256" key="4">
    <source>
        <dbReference type="ARBA" id="ARBA00022840"/>
    </source>
</evidence>
<dbReference type="GO" id="GO:0005737">
    <property type="term" value="C:cytoplasm"/>
    <property type="evidence" value="ECO:0000318"/>
    <property type="project" value="GO_Central"/>
</dbReference>
<dbReference type="InParanoid" id="A0A7M7MX75"/>
<dbReference type="Pfam" id="PF00225">
    <property type="entry name" value="Kinesin"/>
    <property type="match status" value="1"/>
</dbReference>
<dbReference type="GO" id="GO:0005871">
    <property type="term" value="C:kinesin complex"/>
    <property type="evidence" value="ECO:0000318"/>
    <property type="project" value="GO_Central"/>
</dbReference>
<dbReference type="AlphaFoldDB" id="A0A7M7MX75"/>
<dbReference type="PANTHER" id="PTHR47117">
    <property type="entry name" value="STAR-RELATED LIPID TRANSFER PROTEIN 9"/>
    <property type="match status" value="1"/>
</dbReference>
<dbReference type="SMART" id="SM00240">
    <property type="entry name" value="FHA"/>
    <property type="match status" value="1"/>
</dbReference>
<dbReference type="Pfam" id="PF00498">
    <property type="entry name" value="FHA"/>
    <property type="match status" value="1"/>
</dbReference>
<dbReference type="GO" id="GO:0008017">
    <property type="term" value="F:microtubule binding"/>
    <property type="evidence" value="ECO:0000318"/>
    <property type="project" value="GO_Central"/>
</dbReference>
<dbReference type="SUPFAM" id="SSF52540">
    <property type="entry name" value="P-loop containing nucleoside triphosphate hydrolases"/>
    <property type="match status" value="1"/>
</dbReference>
<evidence type="ECO:0000256" key="8">
    <source>
        <dbReference type="ARBA" id="ARBA00023175"/>
    </source>
</evidence>
<dbReference type="InterPro" id="IPR000253">
    <property type="entry name" value="FHA_dom"/>
</dbReference>
<feature type="compositionally biased region" description="Polar residues" evidence="12">
    <location>
        <begin position="992"/>
        <end position="1001"/>
    </location>
</feature>
<keyword evidence="15" id="KW-1185">Reference proteome</keyword>
<dbReference type="InterPro" id="IPR027417">
    <property type="entry name" value="P-loop_NTPase"/>
</dbReference>
<keyword evidence="8 11" id="KW-0505">Motor protein</keyword>
<dbReference type="SMART" id="SM00129">
    <property type="entry name" value="KISc"/>
    <property type="match status" value="1"/>
</dbReference>
<sequence>MAESVKVAVRCRPFNSREKARNAKLIIDMNGNTTTISDPEAPNEEPRKFNFDYSYWSHDGYTVPATDDGYLEASNKKYCDQKRVFEDLGRGVLANAWQGYNSCLFAYGQTGSGKSYSMVGYGENKGIVPIFCDKIFQEIDQKKSEGTKAEYEVSYSMLEIYNEQVRDLLNPASKKKGGLKIREHPKKGFYVESLRQTPVQSYVEIQARMDEGVRNRTVAATQMNATSSRAHTIMSIIFTQKSVNDAGQEMAKTSVANLVDLAGSERAESTGATGDRLKEGAAINQSLSSLGNVISALADKSKGKNVKVPFRDSALTKLLKNALGGNSKTIMVAALSPADINYDETLSTLRYADRAKQIKTIAVVNEDPTEKLIRELKEENARLMDAIKAGGIVAAAPSDQETAGMTEEEIAEEKDRLKQEMEEEMAARLSDNEKEMEEMKKTWEDKLRQAQASNVGDDSERAKKEARKNTPHLFNLNIDPALSGMIVHILAPGTYNVGSDKAENKPQIVLNGLSIQKEHAVITNEGGKAFIEKVSPMAKLLVNGDPITSKMELDHNDRVMFGSNHLYVFKHPALKKADPKKYGVVTYEMAQQEIAEKNGFDMSSKKTGEDLLLQEELVEMIPMVEEANAISEELDRKVKFEIVVMSPKARGLAHGRTEVCVKLRNLQNELEYIWSRDKFVRRKYLMQEMYENFADGSDWQLPEEKDPFTEPLNTNIQIGVVNVYLQSMAYMIETRESLEISDYRGKQQGLLDVEIIPCDDKGKELTEADDVFVDDPKDLISRCVNFVIKIKTVTGVPNRFKDIYCNYKMYLESEENKTDCKDSAGMSDFAFRKFYNFQVATSQLVDYLQNGMLTISVWGRQEPKTSSRTKNLNTAQIMMSETLAKGSSSASVATMETSGEGGSAVDSNKVAHHFQLAIFKKKQERMEMKMNQMKKMLEVAERNGKERIQTEVIKQLLIASNNQIADKIIARIPKDQGGGTSSNGGGHAPKGETSSSVCTIM</sequence>
<dbReference type="Gene3D" id="2.60.200.20">
    <property type="match status" value="1"/>
</dbReference>
<dbReference type="Gene3D" id="3.40.850.10">
    <property type="entry name" value="Kinesin motor domain"/>
    <property type="match status" value="1"/>
</dbReference>
<reference evidence="15" key="1">
    <citation type="submission" date="2015-02" db="EMBL/GenBank/DDBJ databases">
        <title>Genome sequencing for Strongylocentrotus purpuratus.</title>
        <authorList>
            <person name="Murali S."/>
            <person name="Liu Y."/>
            <person name="Vee V."/>
            <person name="English A."/>
            <person name="Wang M."/>
            <person name="Skinner E."/>
            <person name="Han Y."/>
            <person name="Muzny D.M."/>
            <person name="Worley K.C."/>
            <person name="Gibbs R.A."/>
        </authorList>
    </citation>
    <scope>NUCLEOTIDE SEQUENCE</scope>
</reference>
<dbReference type="PROSITE" id="PS50067">
    <property type="entry name" value="KINESIN_MOTOR_2"/>
    <property type="match status" value="1"/>
</dbReference>
<dbReference type="InterPro" id="IPR001752">
    <property type="entry name" value="Kinesin_motor_dom"/>
</dbReference>
<keyword evidence="2" id="KW-0813">Transport</keyword>
<comment type="function">
    <text evidence="9">Microtubule-dependent motor protein required for mitochondrion morphology and transport of mitochondria in neuronal cells.</text>
</comment>
<comment type="subcellular location">
    <subcellularLocation>
        <location evidence="1">Mitochondrion membrane</location>
        <topology evidence="1">Peripheral membrane protein</topology>
    </subcellularLocation>
</comment>
<evidence type="ECO:0000256" key="2">
    <source>
        <dbReference type="ARBA" id="ARBA00022448"/>
    </source>
</evidence>
<feature type="region of interest" description="Disordered" evidence="12">
    <location>
        <begin position="449"/>
        <end position="468"/>
    </location>
</feature>
<keyword evidence="4 11" id="KW-0067">ATP-binding</keyword>
<dbReference type="InterPro" id="IPR036961">
    <property type="entry name" value="Kinesin_motor_dom_sf"/>
</dbReference>
<organism evidence="14 15">
    <name type="scientific">Strongylocentrotus purpuratus</name>
    <name type="common">Purple sea urchin</name>
    <dbReference type="NCBI Taxonomy" id="7668"/>
    <lineage>
        <taxon>Eukaryota</taxon>
        <taxon>Metazoa</taxon>
        <taxon>Echinodermata</taxon>
        <taxon>Eleutherozoa</taxon>
        <taxon>Echinozoa</taxon>
        <taxon>Echinoidea</taxon>
        <taxon>Euechinoidea</taxon>
        <taxon>Echinacea</taxon>
        <taxon>Camarodonta</taxon>
        <taxon>Echinidea</taxon>
        <taxon>Strongylocentrotidae</taxon>
        <taxon>Strongylocentrotus</taxon>
    </lineage>
</organism>
<evidence type="ECO:0000256" key="12">
    <source>
        <dbReference type="SAM" id="MobiDB-lite"/>
    </source>
</evidence>
<dbReference type="GO" id="GO:0047496">
    <property type="term" value="P:vesicle transport along microtubule"/>
    <property type="evidence" value="ECO:0000318"/>
    <property type="project" value="GO_Central"/>
</dbReference>
<dbReference type="FunFam" id="3.40.850.10:FF:000063">
    <property type="entry name" value="Kinesin-like protein"/>
    <property type="match status" value="1"/>
</dbReference>
<protein>
    <recommendedName>
        <fullName evidence="10">Kinesin-like protein 6</fullName>
    </recommendedName>
</protein>
<feature type="domain" description="Kinesin motor" evidence="13">
    <location>
        <begin position="4"/>
        <end position="358"/>
    </location>
</feature>
<dbReference type="InterPro" id="IPR022140">
    <property type="entry name" value="Kinesin-like_KIF1-typ"/>
</dbReference>
<name>A0A7M7MX75_STRPU</name>
<evidence type="ECO:0000259" key="13">
    <source>
        <dbReference type="PROSITE" id="PS50067"/>
    </source>
</evidence>
<evidence type="ECO:0000256" key="11">
    <source>
        <dbReference type="PROSITE-ProRule" id="PRU00283"/>
    </source>
</evidence>
<dbReference type="GO" id="GO:0005524">
    <property type="term" value="F:ATP binding"/>
    <property type="evidence" value="ECO:0007669"/>
    <property type="project" value="UniProtKB-UniRule"/>
</dbReference>
<dbReference type="OMA" id="YKAKPTN"/>
<dbReference type="GO" id="GO:0031966">
    <property type="term" value="C:mitochondrial membrane"/>
    <property type="evidence" value="ECO:0007669"/>
    <property type="project" value="UniProtKB-SubCell"/>
</dbReference>
<dbReference type="PRINTS" id="PR00380">
    <property type="entry name" value="KINESINHEAVY"/>
</dbReference>
<dbReference type="SUPFAM" id="SSF49879">
    <property type="entry name" value="SMAD/FHA domain"/>
    <property type="match status" value="1"/>
</dbReference>
<evidence type="ECO:0000256" key="6">
    <source>
        <dbReference type="ARBA" id="ARBA00023128"/>
    </source>
</evidence>
<dbReference type="CDD" id="cd22709">
    <property type="entry name" value="FHA_KIF28P"/>
    <property type="match status" value="1"/>
</dbReference>
<keyword evidence="7" id="KW-0472">Membrane</keyword>
<dbReference type="GO" id="GO:0016887">
    <property type="term" value="F:ATP hydrolysis activity"/>
    <property type="evidence" value="ECO:0000318"/>
    <property type="project" value="GO_Central"/>
</dbReference>
<evidence type="ECO:0000313" key="15">
    <source>
        <dbReference type="Proteomes" id="UP000007110"/>
    </source>
</evidence>
<feature type="region of interest" description="Disordered" evidence="12">
    <location>
        <begin position="973"/>
        <end position="1001"/>
    </location>
</feature>